<dbReference type="PANTHER" id="PTHR43685">
    <property type="entry name" value="GLYCOSYLTRANSFERASE"/>
    <property type="match status" value="1"/>
</dbReference>
<organism evidence="2 3">
    <name type="scientific">Paraperlucidibaca wandonensis</name>
    <dbReference type="NCBI Taxonomy" id="1268273"/>
    <lineage>
        <taxon>Bacteria</taxon>
        <taxon>Pseudomonadati</taxon>
        <taxon>Pseudomonadota</taxon>
        <taxon>Gammaproteobacteria</taxon>
        <taxon>Moraxellales</taxon>
        <taxon>Moraxellaceae</taxon>
        <taxon>Paraperlucidibaca</taxon>
    </lineage>
</organism>
<evidence type="ECO:0000313" key="2">
    <source>
        <dbReference type="EMBL" id="MFD0950346.1"/>
    </source>
</evidence>
<name>A0ABW3HI83_9GAMM</name>
<evidence type="ECO:0000259" key="1">
    <source>
        <dbReference type="Pfam" id="PF00535"/>
    </source>
</evidence>
<sequence>MHKVSIIIPNFNYGQYVSEAIESALNQTYPNIEVIFIDDGSVDGSLDAALSYSITVLSQENQGVSAARNNAASMATGDYLLFLDSDDLLYPDAIEVMVKELASSEANIGFCYGQLQYFGEKNDIFISAPFDPKKLSFANYIQTSVLIKKSIFDAVGGFDRGFALREDWELFIRVWHYGYSGKYLPRPVIKYRKHRPKKVVREMSKLRKRLSDVKLIRLYPMFFWRKVLSSPVRFLYYNFRYFKPSMVGNYGKSKMEIKLIK</sequence>
<proteinExistence type="predicted"/>
<dbReference type="EMBL" id="JBHTIT010000001">
    <property type="protein sequence ID" value="MFD0950346.1"/>
    <property type="molecule type" value="Genomic_DNA"/>
</dbReference>
<keyword evidence="3" id="KW-1185">Reference proteome</keyword>
<reference evidence="3" key="1">
    <citation type="journal article" date="2019" name="Int. J. Syst. Evol. Microbiol.">
        <title>The Global Catalogue of Microorganisms (GCM) 10K type strain sequencing project: providing services to taxonomists for standard genome sequencing and annotation.</title>
        <authorList>
            <consortium name="The Broad Institute Genomics Platform"/>
            <consortium name="The Broad Institute Genome Sequencing Center for Infectious Disease"/>
            <person name="Wu L."/>
            <person name="Ma J."/>
        </authorList>
    </citation>
    <scope>NUCLEOTIDE SEQUENCE [LARGE SCALE GENOMIC DNA]</scope>
    <source>
        <strain evidence="3">CCUG 63419</strain>
    </source>
</reference>
<dbReference type="SUPFAM" id="SSF53448">
    <property type="entry name" value="Nucleotide-diphospho-sugar transferases"/>
    <property type="match status" value="1"/>
</dbReference>
<dbReference type="RefSeq" id="WP_379070975.1">
    <property type="nucleotide sequence ID" value="NZ_JBHTIT010000001.1"/>
</dbReference>
<dbReference type="InterPro" id="IPR050834">
    <property type="entry name" value="Glycosyltransf_2"/>
</dbReference>
<feature type="domain" description="Glycosyltransferase 2-like" evidence="1">
    <location>
        <begin position="5"/>
        <end position="124"/>
    </location>
</feature>
<keyword evidence="2" id="KW-0328">Glycosyltransferase</keyword>
<dbReference type="PANTHER" id="PTHR43685:SF2">
    <property type="entry name" value="GLYCOSYLTRANSFERASE 2-LIKE DOMAIN-CONTAINING PROTEIN"/>
    <property type="match status" value="1"/>
</dbReference>
<dbReference type="InterPro" id="IPR001173">
    <property type="entry name" value="Glyco_trans_2-like"/>
</dbReference>
<dbReference type="EC" id="2.4.-.-" evidence="2"/>
<dbReference type="GO" id="GO:0016757">
    <property type="term" value="F:glycosyltransferase activity"/>
    <property type="evidence" value="ECO:0007669"/>
    <property type="project" value="UniProtKB-KW"/>
</dbReference>
<keyword evidence="2" id="KW-0808">Transferase</keyword>
<dbReference type="Gene3D" id="3.90.550.10">
    <property type="entry name" value="Spore Coat Polysaccharide Biosynthesis Protein SpsA, Chain A"/>
    <property type="match status" value="1"/>
</dbReference>
<dbReference type="InterPro" id="IPR029044">
    <property type="entry name" value="Nucleotide-diphossugar_trans"/>
</dbReference>
<comment type="caution">
    <text evidence="2">The sequence shown here is derived from an EMBL/GenBank/DDBJ whole genome shotgun (WGS) entry which is preliminary data.</text>
</comment>
<evidence type="ECO:0000313" key="3">
    <source>
        <dbReference type="Proteomes" id="UP001597044"/>
    </source>
</evidence>
<dbReference type="Pfam" id="PF00535">
    <property type="entry name" value="Glycos_transf_2"/>
    <property type="match status" value="1"/>
</dbReference>
<dbReference type="Proteomes" id="UP001597044">
    <property type="component" value="Unassembled WGS sequence"/>
</dbReference>
<accession>A0ABW3HI83</accession>
<gene>
    <name evidence="2" type="ORF">ACFQ0F_08100</name>
</gene>
<protein>
    <submittedName>
        <fullName evidence="2">Glycosyltransferase</fullName>
        <ecNumber evidence="2">2.4.-.-</ecNumber>
    </submittedName>
</protein>